<evidence type="ECO:0000313" key="3">
    <source>
        <dbReference type="Proteomes" id="UP000054279"/>
    </source>
</evidence>
<accession>A0A0C9TU39</accession>
<dbReference type="HOGENOM" id="CLU_2122624_0_0_1"/>
<protein>
    <submittedName>
        <fullName evidence="2">Uncharacterized protein</fullName>
    </submittedName>
</protein>
<name>A0A0C9TU39_SPHS4</name>
<feature type="transmembrane region" description="Helical" evidence="1">
    <location>
        <begin position="17"/>
        <end position="38"/>
    </location>
</feature>
<reference evidence="2 3" key="1">
    <citation type="submission" date="2014-06" db="EMBL/GenBank/DDBJ databases">
        <title>Evolutionary Origins and Diversification of the Mycorrhizal Mutualists.</title>
        <authorList>
            <consortium name="DOE Joint Genome Institute"/>
            <consortium name="Mycorrhizal Genomics Consortium"/>
            <person name="Kohler A."/>
            <person name="Kuo A."/>
            <person name="Nagy L.G."/>
            <person name="Floudas D."/>
            <person name="Copeland A."/>
            <person name="Barry K.W."/>
            <person name="Cichocki N."/>
            <person name="Veneault-Fourrey C."/>
            <person name="LaButti K."/>
            <person name="Lindquist E.A."/>
            <person name="Lipzen A."/>
            <person name="Lundell T."/>
            <person name="Morin E."/>
            <person name="Murat C."/>
            <person name="Riley R."/>
            <person name="Ohm R."/>
            <person name="Sun H."/>
            <person name="Tunlid A."/>
            <person name="Henrissat B."/>
            <person name="Grigoriev I.V."/>
            <person name="Hibbett D.S."/>
            <person name="Martin F."/>
        </authorList>
    </citation>
    <scope>NUCLEOTIDE SEQUENCE [LARGE SCALE GENOMIC DNA]</scope>
    <source>
        <strain evidence="2 3">SS14</strain>
    </source>
</reference>
<keyword evidence="1" id="KW-1133">Transmembrane helix</keyword>
<gene>
    <name evidence="2" type="ORF">M422DRAFT_264160</name>
</gene>
<dbReference type="AlphaFoldDB" id="A0A0C9TU39"/>
<dbReference type="Proteomes" id="UP000054279">
    <property type="component" value="Unassembled WGS sequence"/>
</dbReference>
<proteinExistence type="predicted"/>
<evidence type="ECO:0000313" key="2">
    <source>
        <dbReference type="EMBL" id="KIJ33868.1"/>
    </source>
</evidence>
<organism evidence="2 3">
    <name type="scientific">Sphaerobolus stellatus (strain SS14)</name>
    <dbReference type="NCBI Taxonomy" id="990650"/>
    <lineage>
        <taxon>Eukaryota</taxon>
        <taxon>Fungi</taxon>
        <taxon>Dikarya</taxon>
        <taxon>Basidiomycota</taxon>
        <taxon>Agaricomycotina</taxon>
        <taxon>Agaricomycetes</taxon>
        <taxon>Phallomycetidae</taxon>
        <taxon>Geastrales</taxon>
        <taxon>Sphaerobolaceae</taxon>
        <taxon>Sphaerobolus</taxon>
    </lineage>
</organism>
<sequence length="114" mass="12674">MHLQGREINIRSSFPRFGLPIIIVAIVTAIGLAFVFILKGVRAARREKEVKMNTRRNDSLIAMTVPSWGERNSSVQFRESGEAVCDESTEEENCDTKGCPPIVDLAMPPPAYKP</sequence>
<dbReference type="EMBL" id="KN837207">
    <property type="protein sequence ID" value="KIJ33868.1"/>
    <property type="molecule type" value="Genomic_DNA"/>
</dbReference>
<keyword evidence="1" id="KW-0812">Transmembrane</keyword>
<evidence type="ECO:0000256" key="1">
    <source>
        <dbReference type="SAM" id="Phobius"/>
    </source>
</evidence>
<keyword evidence="1" id="KW-0472">Membrane</keyword>
<keyword evidence="3" id="KW-1185">Reference proteome</keyword>